<dbReference type="STRING" id="101091.A0A1C7NAV6"/>
<reference evidence="5 6" key="1">
    <citation type="submission" date="2016-03" db="EMBL/GenBank/DDBJ databases">
        <title>Choanephora cucurbitarum.</title>
        <authorList>
            <person name="Min B."/>
            <person name="Park H."/>
            <person name="Park J.-H."/>
            <person name="Shin H.-D."/>
            <person name="Choi I.-G."/>
        </authorList>
    </citation>
    <scope>NUCLEOTIDE SEQUENCE [LARGE SCALE GENOMIC DNA]</scope>
    <source>
        <strain evidence="5 6">KUS-F28377</strain>
    </source>
</reference>
<dbReference type="InParanoid" id="A0A1C7NAV6"/>
<organism evidence="5 6">
    <name type="scientific">Choanephora cucurbitarum</name>
    <dbReference type="NCBI Taxonomy" id="101091"/>
    <lineage>
        <taxon>Eukaryota</taxon>
        <taxon>Fungi</taxon>
        <taxon>Fungi incertae sedis</taxon>
        <taxon>Mucoromycota</taxon>
        <taxon>Mucoromycotina</taxon>
        <taxon>Mucoromycetes</taxon>
        <taxon>Mucorales</taxon>
        <taxon>Mucorineae</taxon>
        <taxon>Choanephoraceae</taxon>
        <taxon>Choanephoroideae</taxon>
        <taxon>Choanephora</taxon>
    </lineage>
</organism>
<dbReference type="Pfam" id="PF00076">
    <property type="entry name" value="RRM_1"/>
    <property type="match status" value="1"/>
</dbReference>
<feature type="domain" description="RRM" evidence="4">
    <location>
        <begin position="13"/>
        <end position="94"/>
    </location>
</feature>
<evidence type="ECO:0000259" key="4">
    <source>
        <dbReference type="PROSITE" id="PS50102"/>
    </source>
</evidence>
<dbReference type="EMBL" id="LUGH01000320">
    <property type="protein sequence ID" value="OBZ86203.1"/>
    <property type="molecule type" value="Genomic_DNA"/>
</dbReference>
<dbReference type="PANTHER" id="PTHR24012">
    <property type="entry name" value="RNA BINDING PROTEIN"/>
    <property type="match status" value="1"/>
</dbReference>
<name>A0A1C7NAV6_9FUNG</name>
<protein>
    <submittedName>
        <fullName evidence="5">Putative RNA-binding protein 18</fullName>
    </submittedName>
</protein>
<proteinExistence type="predicted"/>
<dbReference type="Gene3D" id="3.30.70.330">
    <property type="match status" value="1"/>
</dbReference>
<dbReference type="OrthoDB" id="6730379at2759"/>
<dbReference type="Proteomes" id="UP000093000">
    <property type="component" value="Unassembled WGS sequence"/>
</dbReference>
<sequence length="154" mass="17578">MSDQQATTATVNKRLYIGNLDETVNEYAIMKLFQPFGKITYIEVMVHWTGIKKGLSRGYCFLEFETKDQALNAIQTMHGKTIRGRSLVVSFAHMIPEQNQAKKRGQTLHKPTTTISLLKSQKMKHSSTDAKIKAIEEKLARLKGDNDSKRFKPY</sequence>
<dbReference type="SUPFAM" id="SSF54928">
    <property type="entry name" value="RNA-binding domain, RBD"/>
    <property type="match status" value="1"/>
</dbReference>
<dbReference type="InterPro" id="IPR000504">
    <property type="entry name" value="RRM_dom"/>
</dbReference>
<keyword evidence="1" id="KW-0677">Repeat</keyword>
<keyword evidence="2 3" id="KW-0694">RNA-binding</keyword>
<keyword evidence="6" id="KW-1185">Reference proteome</keyword>
<comment type="caution">
    <text evidence="5">The sequence shown here is derived from an EMBL/GenBank/DDBJ whole genome shotgun (WGS) entry which is preliminary data.</text>
</comment>
<evidence type="ECO:0000256" key="1">
    <source>
        <dbReference type="ARBA" id="ARBA00022737"/>
    </source>
</evidence>
<dbReference type="AlphaFoldDB" id="A0A1C7NAV6"/>
<evidence type="ECO:0000256" key="2">
    <source>
        <dbReference type="ARBA" id="ARBA00022884"/>
    </source>
</evidence>
<dbReference type="PROSITE" id="PS50102">
    <property type="entry name" value="RRM"/>
    <property type="match status" value="1"/>
</dbReference>
<evidence type="ECO:0000313" key="6">
    <source>
        <dbReference type="Proteomes" id="UP000093000"/>
    </source>
</evidence>
<gene>
    <name evidence="5" type="primary">Rbm18</name>
    <name evidence="5" type="ORF">A0J61_05754</name>
</gene>
<dbReference type="GO" id="GO:0003723">
    <property type="term" value="F:RNA binding"/>
    <property type="evidence" value="ECO:0007669"/>
    <property type="project" value="UniProtKB-UniRule"/>
</dbReference>
<evidence type="ECO:0000313" key="5">
    <source>
        <dbReference type="EMBL" id="OBZ86203.1"/>
    </source>
</evidence>
<accession>A0A1C7NAV6</accession>
<dbReference type="InterPro" id="IPR012677">
    <property type="entry name" value="Nucleotide-bd_a/b_plait_sf"/>
</dbReference>
<dbReference type="InterPro" id="IPR035979">
    <property type="entry name" value="RBD_domain_sf"/>
</dbReference>
<dbReference type="FunCoup" id="A0A1C7NAV6">
    <property type="interactions" value="161"/>
</dbReference>
<dbReference type="SMART" id="SM00360">
    <property type="entry name" value="RRM"/>
    <property type="match status" value="1"/>
</dbReference>
<evidence type="ECO:0000256" key="3">
    <source>
        <dbReference type="PROSITE-ProRule" id="PRU00176"/>
    </source>
</evidence>